<organism evidence="1 2">
    <name type="scientific">Rotaria sordida</name>
    <dbReference type="NCBI Taxonomy" id="392033"/>
    <lineage>
        <taxon>Eukaryota</taxon>
        <taxon>Metazoa</taxon>
        <taxon>Spiralia</taxon>
        <taxon>Gnathifera</taxon>
        <taxon>Rotifera</taxon>
        <taxon>Eurotatoria</taxon>
        <taxon>Bdelloidea</taxon>
        <taxon>Philodinida</taxon>
        <taxon>Philodinidae</taxon>
        <taxon>Rotaria</taxon>
    </lineage>
</organism>
<gene>
    <name evidence="1" type="ORF">OTI717_LOCUS17648</name>
</gene>
<evidence type="ECO:0000313" key="2">
    <source>
        <dbReference type="Proteomes" id="UP000663823"/>
    </source>
</evidence>
<evidence type="ECO:0000313" key="1">
    <source>
        <dbReference type="EMBL" id="CAF3789726.1"/>
    </source>
</evidence>
<dbReference type="EMBL" id="CAJOAX010002348">
    <property type="protein sequence ID" value="CAF3789726.1"/>
    <property type="molecule type" value="Genomic_DNA"/>
</dbReference>
<dbReference type="Proteomes" id="UP000663823">
    <property type="component" value="Unassembled WGS sequence"/>
</dbReference>
<proteinExistence type="predicted"/>
<sequence>MISQFISNNPIISLTNIQTIIEKNIIEKELIQPNNCIENFSKMSFIDLMPTKDDPHQLQISKNNPIINNKQQYIKISSHILTRRSPEAYKNLRAKTVRIGKVRWPPPLNSDEIDHANQQRRLLVQRRIQEEIHGNAIVIEKLAIEQDHVPLEKKILLSNNDNNLSINDIVVCNQKPLTLILDKENYRLRRNLFEHVDKSSSSSSSFVGS</sequence>
<protein>
    <submittedName>
        <fullName evidence="1">Uncharacterized protein</fullName>
    </submittedName>
</protein>
<reference evidence="1" key="1">
    <citation type="submission" date="2021-02" db="EMBL/GenBank/DDBJ databases">
        <authorList>
            <person name="Nowell W R."/>
        </authorList>
    </citation>
    <scope>NUCLEOTIDE SEQUENCE</scope>
</reference>
<accession>A0A819ALP5</accession>
<dbReference type="AlphaFoldDB" id="A0A819ALP5"/>
<name>A0A819ALP5_9BILA</name>
<comment type="caution">
    <text evidence="1">The sequence shown here is derived from an EMBL/GenBank/DDBJ whole genome shotgun (WGS) entry which is preliminary data.</text>
</comment>